<accession>A0A2I0B929</accession>
<dbReference type="EMBL" id="KZ451905">
    <property type="protein sequence ID" value="PKA64279.1"/>
    <property type="molecule type" value="Genomic_DNA"/>
</dbReference>
<evidence type="ECO:0000313" key="2">
    <source>
        <dbReference type="Proteomes" id="UP000236161"/>
    </source>
</evidence>
<evidence type="ECO:0000313" key="1">
    <source>
        <dbReference type="EMBL" id="PKA64279.1"/>
    </source>
</evidence>
<keyword evidence="2" id="KW-1185">Reference proteome</keyword>
<dbReference type="AlphaFoldDB" id="A0A2I0B929"/>
<dbReference type="Proteomes" id="UP000236161">
    <property type="component" value="Unassembled WGS sequence"/>
</dbReference>
<gene>
    <name evidence="1" type="ORF">AXF42_Ash009499</name>
</gene>
<proteinExistence type="predicted"/>
<dbReference type="PANTHER" id="PTHR35485:SF4">
    <property type="entry name" value="EXPRESSED PROTEIN"/>
    <property type="match status" value="1"/>
</dbReference>
<dbReference type="PANTHER" id="PTHR35485">
    <property type="entry name" value="OS01G0888900 PROTEIN"/>
    <property type="match status" value="1"/>
</dbReference>
<name>A0A2I0B929_9ASPA</name>
<dbReference type="OrthoDB" id="650808at2759"/>
<reference evidence="1 2" key="1">
    <citation type="journal article" date="2017" name="Nature">
        <title>The Apostasia genome and the evolution of orchids.</title>
        <authorList>
            <person name="Zhang G.Q."/>
            <person name="Liu K.W."/>
            <person name="Li Z."/>
            <person name="Lohaus R."/>
            <person name="Hsiao Y.Y."/>
            <person name="Niu S.C."/>
            <person name="Wang J.Y."/>
            <person name="Lin Y.C."/>
            <person name="Xu Q."/>
            <person name="Chen L.J."/>
            <person name="Yoshida K."/>
            <person name="Fujiwara S."/>
            <person name="Wang Z.W."/>
            <person name="Zhang Y.Q."/>
            <person name="Mitsuda N."/>
            <person name="Wang M."/>
            <person name="Liu G.H."/>
            <person name="Pecoraro L."/>
            <person name="Huang H.X."/>
            <person name="Xiao X.J."/>
            <person name="Lin M."/>
            <person name="Wu X.Y."/>
            <person name="Wu W.L."/>
            <person name="Chen Y.Y."/>
            <person name="Chang S.B."/>
            <person name="Sakamoto S."/>
            <person name="Ohme-Takagi M."/>
            <person name="Yagi M."/>
            <person name="Zeng S.J."/>
            <person name="Shen C.Y."/>
            <person name="Yeh C.M."/>
            <person name="Luo Y.B."/>
            <person name="Tsai W.C."/>
            <person name="Van de Peer Y."/>
            <person name="Liu Z.J."/>
        </authorList>
    </citation>
    <scope>NUCLEOTIDE SEQUENCE [LARGE SCALE GENOMIC DNA]</scope>
    <source>
        <strain evidence="2">cv. Shenzhen</strain>
        <tissue evidence="1">Stem</tissue>
    </source>
</reference>
<protein>
    <submittedName>
        <fullName evidence="1">Uncharacterized protein</fullName>
    </submittedName>
</protein>
<organism evidence="1 2">
    <name type="scientific">Apostasia shenzhenica</name>
    <dbReference type="NCBI Taxonomy" id="1088818"/>
    <lineage>
        <taxon>Eukaryota</taxon>
        <taxon>Viridiplantae</taxon>
        <taxon>Streptophyta</taxon>
        <taxon>Embryophyta</taxon>
        <taxon>Tracheophyta</taxon>
        <taxon>Spermatophyta</taxon>
        <taxon>Magnoliopsida</taxon>
        <taxon>Liliopsida</taxon>
        <taxon>Asparagales</taxon>
        <taxon>Orchidaceae</taxon>
        <taxon>Apostasioideae</taxon>
        <taxon>Apostasia</taxon>
    </lineage>
</organism>
<sequence>MEGLIPLVYRALRRKKSRSHYLSLSSGAAAMLEASEHQFNGLGFLTPQPERLRGLPERPSAAARGFLTPPPEKFGVRWEAAHGLRRNASLYEFSGERSPRHERGGAVRRSHGRMLACVRGRQGDEGY</sequence>